<dbReference type="GO" id="GO:0016020">
    <property type="term" value="C:membrane"/>
    <property type="evidence" value="ECO:0007669"/>
    <property type="project" value="TreeGrafter"/>
</dbReference>
<dbReference type="PANTHER" id="PTHR21575:SF12">
    <property type="entry name" value="PROTEIN HID1"/>
    <property type="match status" value="1"/>
</dbReference>
<evidence type="ECO:0000313" key="2">
    <source>
        <dbReference type="EMBL" id="QID81364.1"/>
    </source>
</evidence>
<dbReference type="Pfam" id="PF12722">
    <property type="entry name" value="Hid1"/>
    <property type="match status" value="2"/>
</dbReference>
<accession>A0A6C1DYP3</accession>
<reference evidence="2 3" key="1">
    <citation type="journal article" date="2019" name="BMC Genomics">
        <title>Chromosome level assembly and comparative genome analysis confirm lager-brewing yeasts originated from a single hybridization.</title>
        <authorList>
            <person name="Salazar A.N."/>
            <person name="Gorter de Vries A.R."/>
            <person name="van den Broek M."/>
            <person name="Brouwers N."/>
            <person name="de la Torre Cortes P."/>
            <person name="Kuijpers N.G.A."/>
            <person name="Daran J.G."/>
            <person name="Abeel T."/>
        </authorList>
    </citation>
    <scope>NUCLEOTIDE SEQUENCE [LARGE SCALE GENOMIC DNA]</scope>
    <source>
        <strain evidence="2 3">CBS 1483</strain>
    </source>
</reference>
<dbReference type="Proteomes" id="UP000501346">
    <property type="component" value="Chromosome ScXII"/>
</dbReference>
<keyword evidence="3" id="KW-1185">Reference proteome</keyword>
<evidence type="ECO:0000313" key="3">
    <source>
        <dbReference type="Proteomes" id="UP000501346"/>
    </source>
</evidence>
<feature type="compositionally biased region" description="Low complexity" evidence="1">
    <location>
        <begin position="494"/>
        <end position="514"/>
    </location>
</feature>
<sequence length="1274" mass="144929">MGNTDSKSSSILLNHCIALVRPEDASASSPSRTSSPSPSLSVDADPLSLNLSIFKLDSGPDVEALFSDKPNVPLDTVFNDFYLDFISVDVQDFSINSSFKKILHIISSLNPPNFNNLIVFLSLYIILSANSLPASRTGLHSSRLINAIKTLSILIPIYFDRVKSSTQDHYDVFWATQHEIEGLPLQNIPLGERLLLAILKLAFQDNFTTAVTAHPSELWEIGILTNSNKYRSLLNMHHQWHLFANRLLLLRLLAALFSSDLYTSGGKQDINMFLVYWCTQMPKDKSIQFTSSLLNCTMRFILNSNKDFQSLKANFFSSDATASNWQTLYFQFVQSCLHVLNLSMSYKAQDNVITIFLTQLQREYDLKLILSSFIKIFKYPIDLAIEQESNIFNFTNNKHIDASRRRAVSTSSHDNSSSSHASLPSSSSAAYHTKPQTKPQLPEIHPLLIPMTILMTNLIDCNKCFQNYFADKFASRFIIFSIYYLKYYDYSSLSSSSSTTRSNSSTTSNGTSNDTSDERSIVELNENSVSQILLPLLNHLLLILTSKKLVLFKMLQTFNLNYYTNNLPNFYKLSNINGDINNLTFRDFTIIQLSNLILDNIKFNLQPNPIFYELIYNLLPINDEILTSSHKNDDSHDDLILLSAKKKSASPSAATSSHTSSSKLSYNAAMSLLYVLSKSSNKVYLTTYATPVFKTKDIPYMISPGFKMDLLALLLRSITIFFTLYFDDAENLLFAMVRHQSITHQINDSINSISKALDMNPNLNSHIMTLKQMGFNRKVQWKDFYQFEEITGLPQVNLYSSANQQHQNQQQGQNDNRGQNQNEDPGQENESPTPYLLFNPASLENETSGTVKHFSSTNHDKNYQVIAFIDFKSDSNLNLQHQLGYWPHRPQWPTPLTFTHKCKNPKYENFNEVWSGTVYLQILLRVIKQILSKVPEIPRIKSVQYFETLSKLSALRSDILTTIHPRLPLDVRRLTTFQPLSMHTNDKLLMWFHIATWANIFTQTSFKYEETFSHELRQFESLLDISIDECESNTISKPTTDRLGYIRRSRGQSSVSLERTISAGSGVSTPTMALNRTKSNGSGNLMNYFFQNTAQNHFQHLRSSSSSSSITLEKTTSNSSSIRTRPNSHHVAPETNNNNSTNGNSNNSSNGGFSFFKWKWGGNNSNGGSDDTKASQRDPNVNTSIITDNLNSYMFEEEISPGVVNNIIENNIWVGTDIRLFKIANFRKESFSFLEMTSSFFKKFKFINSDNDNYNNNEFDDNTQLRYTSRGLYR</sequence>
<feature type="region of interest" description="Disordered" evidence="1">
    <location>
        <begin position="494"/>
        <end position="517"/>
    </location>
</feature>
<dbReference type="AlphaFoldDB" id="A0A6C1DYP3"/>
<feature type="compositionally biased region" description="Low complexity" evidence="1">
    <location>
        <begin position="409"/>
        <end position="432"/>
    </location>
</feature>
<dbReference type="GO" id="GO:0000138">
    <property type="term" value="C:Golgi trans cisterna"/>
    <property type="evidence" value="ECO:0007669"/>
    <property type="project" value="TreeGrafter"/>
</dbReference>
<proteinExistence type="predicted"/>
<feature type="compositionally biased region" description="Low complexity" evidence="1">
    <location>
        <begin position="25"/>
        <end position="42"/>
    </location>
</feature>
<dbReference type="EMBL" id="CP048993">
    <property type="protein sequence ID" value="QID81364.1"/>
    <property type="molecule type" value="Genomic_DNA"/>
</dbReference>
<dbReference type="GO" id="GO:0005797">
    <property type="term" value="C:Golgi medial cisterna"/>
    <property type="evidence" value="ECO:0007669"/>
    <property type="project" value="TreeGrafter"/>
</dbReference>
<dbReference type="PANTHER" id="PTHR21575">
    <property type="entry name" value="PROTEIN HID1"/>
    <property type="match status" value="1"/>
</dbReference>
<dbReference type="OrthoDB" id="432953at2759"/>
<name>A0A6C1DYP3_SACPS</name>
<dbReference type="InterPro" id="IPR026705">
    <property type="entry name" value="Hid-1/Ecm30"/>
</dbReference>
<feature type="region of interest" description="Disordered" evidence="1">
    <location>
        <begin position="405"/>
        <end position="439"/>
    </location>
</feature>
<evidence type="ECO:0000256" key="1">
    <source>
        <dbReference type="SAM" id="MobiDB-lite"/>
    </source>
</evidence>
<feature type="region of interest" description="Disordered" evidence="1">
    <location>
        <begin position="23"/>
        <end position="42"/>
    </location>
</feature>
<feature type="region of interest" description="Disordered" evidence="1">
    <location>
        <begin position="803"/>
        <end position="839"/>
    </location>
</feature>
<protein>
    <submittedName>
        <fullName evidence="2">Protein M30</fullName>
    </submittedName>
</protein>
<feature type="compositionally biased region" description="Polar residues" evidence="1">
    <location>
        <begin position="1110"/>
        <end position="1125"/>
    </location>
</feature>
<feature type="compositionally biased region" description="Low complexity" evidence="1">
    <location>
        <begin position="803"/>
        <end position="822"/>
    </location>
</feature>
<feature type="region of interest" description="Disordered" evidence="1">
    <location>
        <begin position="1100"/>
        <end position="1149"/>
    </location>
</feature>
<gene>
    <name evidence="2" type="primary">ECM30_1</name>
    <name evidence="2" type="ORF">GRS66_003739</name>
</gene>
<feature type="compositionally biased region" description="Low complexity" evidence="1">
    <location>
        <begin position="1135"/>
        <end position="1149"/>
    </location>
</feature>
<organism evidence="2 3">
    <name type="scientific">Saccharomyces pastorianus</name>
    <name type="common">Lager yeast</name>
    <name type="synonym">Saccharomyces cerevisiae x Saccharomyces eubayanus</name>
    <dbReference type="NCBI Taxonomy" id="27292"/>
    <lineage>
        <taxon>Eukaryota</taxon>
        <taxon>Fungi</taxon>
        <taxon>Dikarya</taxon>
        <taxon>Ascomycota</taxon>
        <taxon>Saccharomycotina</taxon>
        <taxon>Saccharomycetes</taxon>
        <taxon>Saccharomycetales</taxon>
        <taxon>Saccharomycetaceae</taxon>
        <taxon>Saccharomyces</taxon>
    </lineage>
</organism>